<keyword evidence="2 4" id="KW-0479">Metal-binding</keyword>
<feature type="binding site" evidence="4">
    <location>
        <position position="72"/>
    </location>
    <ligand>
        <name>Zn(2+)</name>
        <dbReference type="ChEBI" id="CHEBI:29105"/>
    </ligand>
</feature>
<dbReference type="InterPro" id="IPR000688">
    <property type="entry name" value="HypA/HybF"/>
</dbReference>
<feature type="binding site" evidence="4">
    <location>
        <position position="75"/>
    </location>
    <ligand>
        <name>Zn(2+)</name>
        <dbReference type="ChEBI" id="CHEBI:29105"/>
    </ligand>
</feature>
<accession>A0ABS8G6Y9</accession>
<evidence type="ECO:0000256" key="4">
    <source>
        <dbReference type="HAMAP-Rule" id="MF_00213"/>
    </source>
</evidence>
<comment type="function">
    <text evidence="4">Involved in the maturation of [NiFe] hydrogenases. Required for nickel insertion into the metal center of the hydrogenase.</text>
</comment>
<comment type="similarity">
    <text evidence="4">Belongs to the HypA/HybF family.</text>
</comment>
<evidence type="ECO:0000313" key="5">
    <source>
        <dbReference type="EMBL" id="MCC2615585.1"/>
    </source>
</evidence>
<dbReference type="HAMAP" id="MF_00213">
    <property type="entry name" value="HypA_HybF"/>
    <property type="match status" value="1"/>
</dbReference>
<dbReference type="PIRSF" id="PIRSF004761">
    <property type="entry name" value="Hydrgn_mat_HypA"/>
    <property type="match status" value="1"/>
</dbReference>
<keyword evidence="6" id="KW-1185">Reference proteome</keyword>
<dbReference type="PANTHER" id="PTHR34535:SF3">
    <property type="entry name" value="HYDROGENASE MATURATION FACTOR HYPA"/>
    <property type="match status" value="1"/>
</dbReference>
<proteinExistence type="inferred from homology"/>
<dbReference type="PANTHER" id="PTHR34535">
    <property type="entry name" value="HYDROGENASE MATURATION FACTOR HYPA"/>
    <property type="match status" value="1"/>
</dbReference>
<keyword evidence="1 4" id="KW-0533">Nickel</keyword>
<gene>
    <name evidence="4" type="primary">hypA</name>
    <name evidence="5" type="ORF">LJ739_04955</name>
</gene>
<feature type="binding site" evidence="4">
    <location>
        <position position="90"/>
    </location>
    <ligand>
        <name>Zn(2+)</name>
        <dbReference type="ChEBI" id="CHEBI:29105"/>
    </ligand>
</feature>
<name>A0ABS8G6Y9_9ALTE</name>
<dbReference type="RefSeq" id="WP_229157582.1">
    <property type="nucleotide sequence ID" value="NZ_JAJEWP010000001.1"/>
</dbReference>
<reference evidence="5 6" key="1">
    <citation type="submission" date="2021-10" db="EMBL/GenBank/DDBJ databases">
        <title>Draft genome of Aestuariibacter halophilus JC2043.</title>
        <authorList>
            <person name="Emsley S.A."/>
            <person name="Pfannmuller K.M."/>
            <person name="Ushijima B."/>
            <person name="Saw J.H."/>
            <person name="Videau P."/>
        </authorList>
    </citation>
    <scope>NUCLEOTIDE SEQUENCE [LARGE SCALE GENOMIC DNA]</scope>
    <source>
        <strain evidence="5 6">JC2043</strain>
    </source>
</reference>
<keyword evidence="3 4" id="KW-0862">Zinc</keyword>
<sequence>MHELSVVQALLDTVKQYQTPQDRGIAGITVAIGSLTCVDPERLQFCFDAVREEAGLAAAQLHITPVQARGRCKVCGQDVEIQQLGQACHCGSYRFDMLSGNELNLTEIEFE</sequence>
<evidence type="ECO:0000256" key="1">
    <source>
        <dbReference type="ARBA" id="ARBA00022596"/>
    </source>
</evidence>
<dbReference type="Pfam" id="PF01155">
    <property type="entry name" value="HypA"/>
    <property type="match status" value="1"/>
</dbReference>
<organism evidence="5 6">
    <name type="scientific">Fluctibacter halophilus</name>
    <dbReference type="NCBI Taxonomy" id="226011"/>
    <lineage>
        <taxon>Bacteria</taxon>
        <taxon>Pseudomonadati</taxon>
        <taxon>Pseudomonadota</taxon>
        <taxon>Gammaproteobacteria</taxon>
        <taxon>Alteromonadales</taxon>
        <taxon>Alteromonadaceae</taxon>
        <taxon>Fluctibacter</taxon>
    </lineage>
</organism>
<evidence type="ECO:0000313" key="6">
    <source>
        <dbReference type="Proteomes" id="UP001520878"/>
    </source>
</evidence>
<protein>
    <recommendedName>
        <fullName evidence="4">Hydrogenase maturation factor HypA</fullName>
    </recommendedName>
</protein>
<feature type="binding site" evidence="4">
    <location>
        <position position="88"/>
    </location>
    <ligand>
        <name>Zn(2+)</name>
        <dbReference type="ChEBI" id="CHEBI:29105"/>
    </ligand>
</feature>
<dbReference type="Proteomes" id="UP001520878">
    <property type="component" value="Unassembled WGS sequence"/>
</dbReference>
<dbReference type="Gene3D" id="3.30.2320.80">
    <property type="match status" value="1"/>
</dbReference>
<evidence type="ECO:0000256" key="2">
    <source>
        <dbReference type="ARBA" id="ARBA00022723"/>
    </source>
</evidence>
<dbReference type="EMBL" id="JAJEWP010000001">
    <property type="protein sequence ID" value="MCC2615585.1"/>
    <property type="molecule type" value="Genomic_DNA"/>
</dbReference>
<evidence type="ECO:0000256" key="3">
    <source>
        <dbReference type="ARBA" id="ARBA00022833"/>
    </source>
</evidence>
<feature type="binding site" evidence="4">
    <location>
        <position position="2"/>
    </location>
    <ligand>
        <name>Ni(2+)</name>
        <dbReference type="ChEBI" id="CHEBI:49786"/>
    </ligand>
</feature>
<comment type="caution">
    <text evidence="5">The sequence shown here is derived from an EMBL/GenBank/DDBJ whole genome shotgun (WGS) entry which is preliminary data.</text>
</comment>